<evidence type="ECO:0000256" key="1">
    <source>
        <dbReference type="SAM" id="MobiDB-lite"/>
    </source>
</evidence>
<evidence type="ECO:0000313" key="3">
    <source>
        <dbReference type="Proteomes" id="UP001159363"/>
    </source>
</evidence>
<feature type="region of interest" description="Disordered" evidence="1">
    <location>
        <begin position="25"/>
        <end position="46"/>
    </location>
</feature>
<reference evidence="2 3" key="1">
    <citation type="submission" date="2023-02" db="EMBL/GenBank/DDBJ databases">
        <title>LHISI_Scaffold_Assembly.</title>
        <authorList>
            <person name="Stuart O.P."/>
            <person name="Cleave R."/>
            <person name="Magrath M.J.L."/>
            <person name="Mikheyev A.S."/>
        </authorList>
    </citation>
    <scope>NUCLEOTIDE SEQUENCE [LARGE SCALE GENOMIC DNA]</scope>
    <source>
        <strain evidence="2">Daus_M_001</strain>
        <tissue evidence="2">Leg muscle</tissue>
    </source>
</reference>
<gene>
    <name evidence="2" type="ORF">PR048_015891</name>
</gene>
<protein>
    <submittedName>
        <fullName evidence="2">Uncharacterized protein</fullName>
    </submittedName>
</protein>
<keyword evidence="3" id="KW-1185">Reference proteome</keyword>
<dbReference type="EMBL" id="JARBHB010000005">
    <property type="protein sequence ID" value="KAJ8884034.1"/>
    <property type="molecule type" value="Genomic_DNA"/>
</dbReference>
<accession>A0ABQ9HII4</accession>
<sequence length="93" mass="10671">MMQIDCEVTNTQVLQVSETDIPAHLRPRNHTTKEKTDHFGPQARQPYKPYFVRTGDINVQFATNRTSVPTQTGSMFTDAANKYVKHKKFPDFA</sequence>
<name>A0ABQ9HII4_9NEOP</name>
<comment type="caution">
    <text evidence="2">The sequence shown here is derived from an EMBL/GenBank/DDBJ whole genome shotgun (WGS) entry which is preliminary data.</text>
</comment>
<dbReference type="Proteomes" id="UP001159363">
    <property type="component" value="Chromosome 4"/>
</dbReference>
<evidence type="ECO:0000313" key="2">
    <source>
        <dbReference type="EMBL" id="KAJ8884034.1"/>
    </source>
</evidence>
<proteinExistence type="predicted"/>
<organism evidence="2 3">
    <name type="scientific">Dryococelus australis</name>
    <dbReference type="NCBI Taxonomy" id="614101"/>
    <lineage>
        <taxon>Eukaryota</taxon>
        <taxon>Metazoa</taxon>
        <taxon>Ecdysozoa</taxon>
        <taxon>Arthropoda</taxon>
        <taxon>Hexapoda</taxon>
        <taxon>Insecta</taxon>
        <taxon>Pterygota</taxon>
        <taxon>Neoptera</taxon>
        <taxon>Polyneoptera</taxon>
        <taxon>Phasmatodea</taxon>
        <taxon>Verophasmatodea</taxon>
        <taxon>Anareolatae</taxon>
        <taxon>Phasmatidae</taxon>
        <taxon>Eurycanthinae</taxon>
        <taxon>Dryococelus</taxon>
    </lineage>
</organism>